<dbReference type="PANTHER" id="PTHR12000:SF50">
    <property type="entry name" value="VACUOLAR-PROCESSING ENZYME GAMMA-ISOZYME"/>
    <property type="match status" value="1"/>
</dbReference>
<feature type="region of interest" description="Disordered" evidence="2">
    <location>
        <begin position="1"/>
        <end position="20"/>
    </location>
</feature>
<dbReference type="GO" id="GO:0051603">
    <property type="term" value="P:proteolysis involved in protein catabolic process"/>
    <property type="evidence" value="ECO:0007669"/>
    <property type="project" value="TreeGrafter"/>
</dbReference>
<evidence type="ECO:0000256" key="2">
    <source>
        <dbReference type="SAM" id="MobiDB-lite"/>
    </source>
</evidence>
<evidence type="ECO:0000313" key="4">
    <source>
        <dbReference type="Proteomes" id="UP000479710"/>
    </source>
</evidence>
<dbReference type="PANTHER" id="PTHR12000">
    <property type="entry name" value="HEMOGLOBINASE FAMILY MEMBER"/>
    <property type="match status" value="1"/>
</dbReference>
<reference evidence="3 4" key="1">
    <citation type="submission" date="2019-11" db="EMBL/GenBank/DDBJ databases">
        <title>Whole genome sequence of Oryza granulata.</title>
        <authorList>
            <person name="Li W."/>
        </authorList>
    </citation>
    <scope>NUCLEOTIDE SEQUENCE [LARGE SCALE GENOMIC DNA]</scope>
    <source>
        <strain evidence="4">cv. Menghai</strain>
        <tissue evidence="3">Leaf</tissue>
    </source>
</reference>
<dbReference type="GO" id="GO:0005773">
    <property type="term" value="C:vacuole"/>
    <property type="evidence" value="ECO:0007669"/>
    <property type="project" value="GOC"/>
</dbReference>
<organism evidence="3 4">
    <name type="scientific">Oryza meyeriana var. granulata</name>
    <dbReference type="NCBI Taxonomy" id="110450"/>
    <lineage>
        <taxon>Eukaryota</taxon>
        <taxon>Viridiplantae</taxon>
        <taxon>Streptophyta</taxon>
        <taxon>Embryophyta</taxon>
        <taxon>Tracheophyta</taxon>
        <taxon>Spermatophyta</taxon>
        <taxon>Magnoliopsida</taxon>
        <taxon>Liliopsida</taxon>
        <taxon>Poales</taxon>
        <taxon>Poaceae</taxon>
        <taxon>BOP clade</taxon>
        <taxon>Oryzoideae</taxon>
        <taxon>Oryzeae</taxon>
        <taxon>Oryzinae</taxon>
        <taxon>Oryza</taxon>
        <taxon>Oryza meyeriana</taxon>
    </lineage>
</organism>
<proteinExistence type="inferred from homology"/>
<accession>A0A6G1CTL1</accession>
<keyword evidence="4" id="KW-1185">Reference proteome</keyword>
<dbReference type="AlphaFoldDB" id="A0A6G1CTL1"/>
<dbReference type="Gene3D" id="3.40.50.1460">
    <property type="match status" value="1"/>
</dbReference>
<dbReference type="GO" id="GO:0004197">
    <property type="term" value="F:cysteine-type endopeptidase activity"/>
    <property type="evidence" value="ECO:0007669"/>
    <property type="project" value="TreeGrafter"/>
</dbReference>
<sequence length="114" mass="12074">MVARLAGAHRRQRRSGSGGCGAVAASALVHGMPGENDYLYANDLVQALKKKHAARAYKSLMMYVEACESGSIFEGLLPTDIAVYATMVSNAEESSWGTYCPDDGQGTLQATSIV</sequence>
<dbReference type="Proteomes" id="UP000479710">
    <property type="component" value="Unassembled WGS sequence"/>
</dbReference>
<dbReference type="GO" id="GO:0006624">
    <property type="term" value="P:vacuolar protein processing"/>
    <property type="evidence" value="ECO:0007669"/>
    <property type="project" value="TreeGrafter"/>
</dbReference>
<evidence type="ECO:0000313" key="3">
    <source>
        <dbReference type="EMBL" id="KAF0903496.1"/>
    </source>
</evidence>
<evidence type="ECO:0000256" key="1">
    <source>
        <dbReference type="ARBA" id="ARBA00009941"/>
    </source>
</evidence>
<name>A0A6G1CTL1_9ORYZ</name>
<comment type="caution">
    <text evidence="3">The sequence shown here is derived from an EMBL/GenBank/DDBJ whole genome shotgun (WGS) entry which is preliminary data.</text>
</comment>
<dbReference type="InterPro" id="IPR001096">
    <property type="entry name" value="Peptidase_C13"/>
</dbReference>
<protein>
    <submittedName>
        <fullName evidence="3">Uncharacterized protein</fullName>
    </submittedName>
</protein>
<gene>
    <name evidence="3" type="ORF">E2562_027903</name>
</gene>
<comment type="similarity">
    <text evidence="1">Belongs to the peptidase C13 family.</text>
</comment>
<dbReference type="Pfam" id="PF01650">
    <property type="entry name" value="Peptidase_C13"/>
    <property type="match status" value="1"/>
</dbReference>
<dbReference type="EMBL" id="SPHZ02000008">
    <property type="protein sequence ID" value="KAF0903496.1"/>
    <property type="molecule type" value="Genomic_DNA"/>
</dbReference>
<dbReference type="OrthoDB" id="991164at2759"/>